<accession>A0AAV3Y7V3</accession>
<keyword evidence="3" id="KW-1185">Reference proteome</keyword>
<dbReference type="PANTHER" id="PTHR24118">
    <property type="entry name" value="POTE ANKYRIN DOMAIN"/>
    <property type="match status" value="1"/>
</dbReference>
<dbReference type="SUPFAM" id="SSF48403">
    <property type="entry name" value="Ankyrin repeat"/>
    <property type="match status" value="3"/>
</dbReference>
<dbReference type="PROSITE" id="PS50088">
    <property type="entry name" value="ANK_REPEAT"/>
    <property type="match status" value="10"/>
</dbReference>
<reference evidence="2 3" key="1">
    <citation type="journal article" date="2021" name="Elife">
        <title>Chloroplast acquisition without the gene transfer in kleptoplastic sea slugs, Plakobranchus ocellatus.</title>
        <authorList>
            <person name="Maeda T."/>
            <person name="Takahashi S."/>
            <person name="Yoshida T."/>
            <person name="Shimamura S."/>
            <person name="Takaki Y."/>
            <person name="Nagai Y."/>
            <person name="Toyoda A."/>
            <person name="Suzuki Y."/>
            <person name="Arimoto A."/>
            <person name="Ishii H."/>
            <person name="Satoh N."/>
            <person name="Nishiyama T."/>
            <person name="Hasebe M."/>
            <person name="Maruyama T."/>
            <person name="Minagawa J."/>
            <person name="Obokata J."/>
            <person name="Shigenobu S."/>
        </authorList>
    </citation>
    <scope>NUCLEOTIDE SEQUENCE [LARGE SCALE GENOMIC DNA]</scope>
</reference>
<name>A0AAV3Y7V3_9GAST</name>
<feature type="repeat" description="ANK" evidence="1">
    <location>
        <begin position="397"/>
        <end position="429"/>
    </location>
</feature>
<keyword evidence="1" id="KW-0040">ANK repeat</keyword>
<gene>
    <name evidence="2" type="ORF">PoB_000467900</name>
</gene>
<dbReference type="Gene3D" id="1.25.40.20">
    <property type="entry name" value="Ankyrin repeat-containing domain"/>
    <property type="match status" value="6"/>
</dbReference>
<dbReference type="Pfam" id="PF12796">
    <property type="entry name" value="Ank_2"/>
    <property type="match status" value="3"/>
</dbReference>
<comment type="caution">
    <text evidence="2">The sequence shown here is derived from an EMBL/GenBank/DDBJ whole genome shotgun (WGS) entry which is preliminary data.</text>
</comment>
<evidence type="ECO:0000256" key="1">
    <source>
        <dbReference type="PROSITE-ProRule" id="PRU00023"/>
    </source>
</evidence>
<feature type="repeat" description="ANK" evidence="1">
    <location>
        <begin position="463"/>
        <end position="495"/>
    </location>
</feature>
<dbReference type="InterPro" id="IPR036770">
    <property type="entry name" value="Ankyrin_rpt-contain_sf"/>
</dbReference>
<evidence type="ECO:0000313" key="3">
    <source>
        <dbReference type="Proteomes" id="UP000735302"/>
    </source>
</evidence>
<dbReference type="EMBL" id="BLXT01000563">
    <property type="protein sequence ID" value="GFN78173.1"/>
    <property type="molecule type" value="Genomic_DNA"/>
</dbReference>
<feature type="repeat" description="ANK" evidence="1">
    <location>
        <begin position="364"/>
        <end position="396"/>
    </location>
</feature>
<sequence>MAARISTETSVEDIESILASPCKNQETYQILLGPAVQTGCIETVKAIIDRGADLNMLCDDNQSALVVALRYLEGSRLMKMVTFLVENGAHIKKRFGAFSAMAQAVFCEPDVASYLLQNGADVNEMADFHENTPLIYALFKHWRDLKLGKAEETDGLDVLHEKMLYRGADVNIAKWRDDSPRLIEILLLAGADVNKANRRSETALHKAVQYCNCEIICNLIKAGAQLDAKNCDGNTALHLAVQNGKYEISWKLIEAGAQLETQDRYGNTVLHLATKKGNCEMSCKLIKTGAQLDMQDRRGNTALHLATEKANCEISCDLIKAGAQLDTKNYDGNTALHLATEKGNCEISFELIKAGTQLDMQDHRGNTALHLATEKANCEISCDLIKAGAQLDTKNYDGNTALHLAAKKGNCEISFELIKAGAQLETQDRSGNTALHLAANKGNYKISCTLIKAGAQLEVQDNHGCTVLHTAAGQRNNAIVRELIKAGARLEARDSRGKTPIMYADWRENAHLLKKYGANIKAVDNDGKCALHHMISCYHLKSIFCRRMRFHHPQRETLRLLAIDDDQINRQSNDGMTPLMEAAGLEFEEAIRLLLELGADPNIVSYASGKPLTALSIFLESGFSTSLRFTCAEQLIKHGGLSTLPQRCWDSFFMLISFDDRKMVQLMIAHGMAPVLVKLKTLKEFLYSYKVIRAVKCELSPLALALLNNNIQIAQYLVENWFLTRADLVGSLELRELRSLLGKLSLSKGLKFMDDHLSQPMSLMKLSFVAVSAQLGGVAGREERVSQTPLPNILKDKLLFRRENFPMDLSISYYENATYEYGDDE</sequence>
<feature type="repeat" description="ANK" evidence="1">
    <location>
        <begin position="199"/>
        <end position="231"/>
    </location>
</feature>
<feature type="repeat" description="ANK" evidence="1">
    <location>
        <begin position="265"/>
        <end position="297"/>
    </location>
</feature>
<dbReference type="Proteomes" id="UP000735302">
    <property type="component" value="Unassembled WGS sequence"/>
</dbReference>
<dbReference type="InterPro" id="IPR002110">
    <property type="entry name" value="Ankyrin_rpt"/>
</dbReference>
<dbReference type="PANTHER" id="PTHR24118:SF99">
    <property type="entry name" value="POTE ANKYRIN DOMAIN FAMILY MEMBER 3C-RELATED"/>
    <property type="match status" value="1"/>
</dbReference>
<proteinExistence type="predicted"/>
<dbReference type="AlphaFoldDB" id="A0AAV3Y7V3"/>
<organism evidence="2 3">
    <name type="scientific">Plakobranchus ocellatus</name>
    <dbReference type="NCBI Taxonomy" id="259542"/>
    <lineage>
        <taxon>Eukaryota</taxon>
        <taxon>Metazoa</taxon>
        <taxon>Spiralia</taxon>
        <taxon>Lophotrochozoa</taxon>
        <taxon>Mollusca</taxon>
        <taxon>Gastropoda</taxon>
        <taxon>Heterobranchia</taxon>
        <taxon>Euthyneura</taxon>
        <taxon>Panpulmonata</taxon>
        <taxon>Sacoglossa</taxon>
        <taxon>Placobranchoidea</taxon>
        <taxon>Plakobranchidae</taxon>
        <taxon>Plakobranchus</taxon>
    </lineage>
</organism>
<dbReference type="PROSITE" id="PS50297">
    <property type="entry name" value="ANK_REP_REGION"/>
    <property type="match status" value="10"/>
</dbReference>
<protein>
    <submittedName>
        <fullName evidence="2">Ankyrin repeat domain-containing protein 50</fullName>
    </submittedName>
</protein>
<feature type="repeat" description="ANK" evidence="1">
    <location>
        <begin position="430"/>
        <end position="462"/>
    </location>
</feature>
<feature type="repeat" description="ANK" evidence="1">
    <location>
        <begin position="574"/>
        <end position="606"/>
    </location>
</feature>
<evidence type="ECO:0000313" key="2">
    <source>
        <dbReference type="EMBL" id="GFN78173.1"/>
    </source>
</evidence>
<feature type="repeat" description="ANK" evidence="1">
    <location>
        <begin position="232"/>
        <end position="264"/>
    </location>
</feature>
<feature type="repeat" description="ANK" evidence="1">
    <location>
        <begin position="298"/>
        <end position="330"/>
    </location>
</feature>
<dbReference type="PRINTS" id="PR01415">
    <property type="entry name" value="ANKYRIN"/>
</dbReference>
<dbReference type="SMART" id="SM00248">
    <property type="entry name" value="ANK"/>
    <property type="match status" value="16"/>
</dbReference>
<feature type="repeat" description="ANK" evidence="1">
    <location>
        <begin position="331"/>
        <end position="363"/>
    </location>
</feature>
<dbReference type="Pfam" id="PF00023">
    <property type="entry name" value="Ank"/>
    <property type="match status" value="4"/>
</dbReference>